<proteinExistence type="predicted"/>
<dbReference type="Proteomes" id="UP000070458">
    <property type="component" value="Unassembled WGS sequence"/>
</dbReference>
<dbReference type="AlphaFoldDB" id="A0A139PPL9"/>
<dbReference type="EMBL" id="LQOD01000308">
    <property type="protein sequence ID" value="KXT92209.1"/>
    <property type="molecule type" value="Genomic_DNA"/>
</dbReference>
<sequence>MEERPSLLEREIICHKIIEDIHGDKPIENKDKLLKFPPTSAVEKDK</sequence>
<protein>
    <submittedName>
        <fullName evidence="1">Uncharacterized protein</fullName>
    </submittedName>
</protein>
<accession>A0A139PPL9</accession>
<evidence type="ECO:0000313" key="1">
    <source>
        <dbReference type="EMBL" id="KXT92209.1"/>
    </source>
</evidence>
<reference evidence="1 2" key="1">
    <citation type="submission" date="2016-01" db="EMBL/GenBank/DDBJ databases">
        <title>Highly variable Streptococcus oralis are common among viridans streptococci isolated from primates.</title>
        <authorList>
            <person name="Denapaite D."/>
            <person name="Rieger M."/>
            <person name="Koendgen S."/>
            <person name="Brueckner R."/>
            <person name="Ochigava I."/>
            <person name="Kappeler P."/>
            <person name="Maetz-Rensing K."/>
            <person name="Leendertz F."/>
            <person name="Hakenbeck R."/>
        </authorList>
    </citation>
    <scope>NUCLEOTIDE SEQUENCE [LARGE SCALE GENOMIC DNA]</scope>
    <source>
        <strain evidence="1 2">DD26</strain>
    </source>
</reference>
<gene>
    <name evidence="1" type="ORF">SMIDD26_01333</name>
</gene>
<comment type="caution">
    <text evidence="1">The sequence shown here is derived from an EMBL/GenBank/DDBJ whole genome shotgun (WGS) entry which is preliminary data.</text>
</comment>
<organism evidence="1 2">
    <name type="scientific">Streptococcus mitis</name>
    <dbReference type="NCBI Taxonomy" id="28037"/>
    <lineage>
        <taxon>Bacteria</taxon>
        <taxon>Bacillati</taxon>
        <taxon>Bacillota</taxon>
        <taxon>Bacilli</taxon>
        <taxon>Lactobacillales</taxon>
        <taxon>Streptococcaceae</taxon>
        <taxon>Streptococcus</taxon>
        <taxon>Streptococcus mitis group</taxon>
    </lineage>
</organism>
<name>A0A139PPL9_STRMT</name>
<evidence type="ECO:0000313" key="2">
    <source>
        <dbReference type="Proteomes" id="UP000070458"/>
    </source>
</evidence>